<evidence type="ECO:0000256" key="6">
    <source>
        <dbReference type="ARBA" id="ARBA00022989"/>
    </source>
</evidence>
<protein>
    <recommendedName>
        <fullName evidence="4">Methylamine utilization protein MauE</fullName>
    </recommendedName>
</protein>
<dbReference type="Pfam" id="PF07291">
    <property type="entry name" value="MauE"/>
    <property type="match status" value="1"/>
</dbReference>
<feature type="transmembrane region" description="Helical" evidence="8">
    <location>
        <begin position="110"/>
        <end position="131"/>
    </location>
</feature>
<evidence type="ECO:0000256" key="5">
    <source>
        <dbReference type="ARBA" id="ARBA00022692"/>
    </source>
</evidence>
<gene>
    <name evidence="10" type="ORF">ATM17_18960</name>
</gene>
<evidence type="ECO:0000256" key="2">
    <source>
        <dbReference type="ARBA" id="ARBA00004141"/>
    </source>
</evidence>
<comment type="function">
    <text evidence="1">May be specifically involved in the processing, transport, and/or maturation of the MADH beta-subunit.</text>
</comment>
<evidence type="ECO:0000256" key="1">
    <source>
        <dbReference type="ARBA" id="ARBA00003475"/>
    </source>
</evidence>
<sequence length="172" mass="17212">MGAIASVAALFLAAVLGASAVHKIVDRGRLAQATSGLLRLPQVVAMPVTMAAAATETAAALALLFPASRPVGALLAALLWSLYAAALFAARRRGDAAIDCGCDFGKPRRGIGLFVIGRAIALAAGALVLLISPAEGGGFDIQSILAALAFVALLFAAGEIAHLPATSRSAAR</sequence>
<dbReference type="GO" id="GO:0016020">
    <property type="term" value="C:membrane"/>
    <property type="evidence" value="ECO:0007669"/>
    <property type="project" value="UniProtKB-SubCell"/>
</dbReference>
<accession>A0AAC9AWJ0</accession>
<evidence type="ECO:0000256" key="8">
    <source>
        <dbReference type="SAM" id="Phobius"/>
    </source>
</evidence>
<dbReference type="KEGG" id="smaz:LH19_18395"/>
<dbReference type="GO" id="GO:0030416">
    <property type="term" value="P:methylamine metabolic process"/>
    <property type="evidence" value="ECO:0007669"/>
    <property type="project" value="InterPro"/>
</dbReference>
<keyword evidence="7 8" id="KW-0472">Membrane</keyword>
<dbReference type="InterPro" id="IPR009908">
    <property type="entry name" value="Methylamine_util_MauE"/>
</dbReference>
<keyword evidence="11" id="KW-1185">Reference proteome</keyword>
<proteinExistence type="predicted"/>
<feature type="transmembrane region" description="Helical" evidence="8">
    <location>
        <begin position="71"/>
        <end position="90"/>
    </location>
</feature>
<feature type="transmembrane region" description="Helical" evidence="8">
    <location>
        <begin position="143"/>
        <end position="163"/>
    </location>
</feature>
<name>A0AAC9AWJ0_SPHMC</name>
<feature type="transmembrane region" description="Helical" evidence="8">
    <location>
        <begin position="44"/>
        <end position="64"/>
    </location>
</feature>
<dbReference type="RefSeq" id="WP_054730995.1">
    <property type="nucleotide sequence ID" value="NZ_CP009429.1"/>
</dbReference>
<reference evidence="10 11" key="2">
    <citation type="journal article" date="2016" name="Genome Announc.">
        <title>Complete Genome Sequence of Sphingopyxis macrogoltabida Strain 203N (NBRC 111659), a Polyethylene Glycol Degrader.</title>
        <authorList>
            <person name="Ohtsubo Y."/>
            <person name="Nonoyama S."/>
            <person name="Nagata Y."/>
            <person name="Numata M."/>
            <person name="Tsuchikane K."/>
            <person name="Hosoyama A."/>
            <person name="Yamazoe A."/>
            <person name="Tsuda M."/>
            <person name="Fujita N."/>
            <person name="Kawai F."/>
        </authorList>
    </citation>
    <scope>NUCLEOTIDE SEQUENCE [LARGE SCALE GENOMIC DNA]</scope>
    <source>
        <strain evidence="10 11">203N</strain>
    </source>
</reference>
<keyword evidence="6 8" id="KW-1133">Transmembrane helix</keyword>
<evidence type="ECO:0000256" key="3">
    <source>
        <dbReference type="ARBA" id="ARBA00004856"/>
    </source>
</evidence>
<comment type="subcellular location">
    <subcellularLocation>
        <location evidence="2">Membrane</location>
        <topology evidence="2">Multi-pass membrane protein</topology>
    </subcellularLocation>
</comment>
<evidence type="ECO:0000256" key="7">
    <source>
        <dbReference type="ARBA" id="ARBA00023136"/>
    </source>
</evidence>
<evidence type="ECO:0000313" key="10">
    <source>
        <dbReference type="EMBL" id="AMU91096.1"/>
    </source>
</evidence>
<keyword evidence="5 8" id="KW-0812">Transmembrane</keyword>
<feature type="domain" description="Methylamine utilisation protein MauE" evidence="9">
    <location>
        <begin position="2"/>
        <end position="130"/>
    </location>
</feature>
<dbReference type="AlphaFoldDB" id="A0AAC9AWJ0"/>
<reference evidence="11" key="1">
    <citation type="submission" date="2015-11" db="EMBL/GenBank/DDBJ databases">
        <title>Complete genome sequence of a polyethylene-glycol degrader Sphingopyxis macrogoltabida 203N (NBRC 111659).</title>
        <authorList>
            <person name="Yoshiyuki O."/>
            <person name="Shouta N."/>
            <person name="Nagata Y."/>
            <person name="Numata M."/>
            <person name="Tsuchikane K."/>
            <person name="Hosoyama A."/>
            <person name="Yamazoe A."/>
            <person name="Tsuda M."/>
            <person name="Fujita N."/>
            <person name="Kawai F."/>
        </authorList>
    </citation>
    <scope>NUCLEOTIDE SEQUENCE [LARGE SCALE GENOMIC DNA]</scope>
    <source>
        <strain evidence="11">203N</strain>
    </source>
</reference>
<evidence type="ECO:0000313" key="11">
    <source>
        <dbReference type="Proteomes" id="UP000076088"/>
    </source>
</evidence>
<organism evidence="10 11">
    <name type="scientific">Sphingopyxis macrogoltabida</name>
    <name type="common">Sphingomonas macrogoltabidus</name>
    <dbReference type="NCBI Taxonomy" id="33050"/>
    <lineage>
        <taxon>Bacteria</taxon>
        <taxon>Pseudomonadati</taxon>
        <taxon>Pseudomonadota</taxon>
        <taxon>Alphaproteobacteria</taxon>
        <taxon>Sphingomonadales</taxon>
        <taxon>Sphingomonadaceae</taxon>
        <taxon>Sphingopyxis</taxon>
    </lineage>
</organism>
<evidence type="ECO:0000259" key="9">
    <source>
        <dbReference type="Pfam" id="PF07291"/>
    </source>
</evidence>
<dbReference type="EMBL" id="CP013344">
    <property type="protein sequence ID" value="AMU91096.1"/>
    <property type="molecule type" value="Genomic_DNA"/>
</dbReference>
<comment type="pathway">
    <text evidence="3">One-carbon metabolism; methylamine degradation.</text>
</comment>
<evidence type="ECO:0000256" key="4">
    <source>
        <dbReference type="ARBA" id="ARBA00019078"/>
    </source>
</evidence>
<dbReference type="Proteomes" id="UP000076088">
    <property type="component" value="Chromosome"/>
</dbReference>